<dbReference type="InterPro" id="IPR024932">
    <property type="entry name" value="ApbE"/>
</dbReference>
<evidence type="ECO:0000256" key="3">
    <source>
        <dbReference type="ARBA" id="ARBA00022630"/>
    </source>
</evidence>
<evidence type="ECO:0000256" key="7">
    <source>
        <dbReference type="ARBA" id="ARBA00022842"/>
    </source>
</evidence>
<evidence type="ECO:0000256" key="8">
    <source>
        <dbReference type="ARBA" id="ARBA00031306"/>
    </source>
</evidence>
<comment type="similarity">
    <text evidence="10">Belongs to the ApbE family.</text>
</comment>
<comment type="cofactor">
    <cofactor evidence="11">
        <name>Mg(2+)</name>
        <dbReference type="ChEBI" id="CHEBI:18420"/>
    </cofactor>
    <cofactor evidence="11">
        <name>Mn(2+)</name>
        <dbReference type="ChEBI" id="CHEBI:29035"/>
    </cofactor>
    <text evidence="11">Magnesium. Can also use manganese.</text>
</comment>
<comment type="caution">
    <text evidence="12">The sequence shown here is derived from an EMBL/GenBank/DDBJ whole genome shotgun (WGS) entry which is preliminary data.</text>
</comment>
<feature type="binding site" evidence="11">
    <location>
        <position position="144"/>
    </location>
    <ligand>
        <name>Mg(2+)</name>
        <dbReference type="ChEBI" id="CHEBI:18420"/>
    </ligand>
</feature>
<keyword evidence="3 10" id="KW-0285">Flavoprotein</keyword>
<accession>A0A0R1UVF4</accession>
<dbReference type="Pfam" id="PF02424">
    <property type="entry name" value="ApbE"/>
    <property type="match status" value="1"/>
</dbReference>
<evidence type="ECO:0000256" key="2">
    <source>
        <dbReference type="ARBA" id="ARBA00016337"/>
    </source>
</evidence>
<feature type="binding site" evidence="11">
    <location>
        <position position="258"/>
    </location>
    <ligand>
        <name>Mg(2+)</name>
        <dbReference type="ChEBI" id="CHEBI:18420"/>
    </ligand>
</feature>
<dbReference type="EMBL" id="AZFQ01000053">
    <property type="protein sequence ID" value="KRL97167.1"/>
    <property type="molecule type" value="Genomic_DNA"/>
</dbReference>
<reference evidence="12 13" key="1">
    <citation type="journal article" date="2015" name="Genome Announc.">
        <title>Expanding the biotechnology potential of lactobacilli through comparative genomics of 213 strains and associated genera.</title>
        <authorList>
            <person name="Sun Z."/>
            <person name="Harris H.M."/>
            <person name="McCann A."/>
            <person name="Guo C."/>
            <person name="Argimon S."/>
            <person name="Zhang W."/>
            <person name="Yang X."/>
            <person name="Jeffery I.B."/>
            <person name="Cooney J.C."/>
            <person name="Kagawa T.F."/>
            <person name="Liu W."/>
            <person name="Song Y."/>
            <person name="Salvetti E."/>
            <person name="Wrobel A."/>
            <person name="Rasinkangas P."/>
            <person name="Parkhill J."/>
            <person name="Rea M.C."/>
            <person name="O'Sullivan O."/>
            <person name="Ritari J."/>
            <person name="Douillard F.P."/>
            <person name="Paul Ross R."/>
            <person name="Yang R."/>
            <person name="Briner A.E."/>
            <person name="Felis G.E."/>
            <person name="de Vos W.M."/>
            <person name="Barrangou R."/>
            <person name="Klaenhammer T.R."/>
            <person name="Caufield P.W."/>
            <person name="Cui Y."/>
            <person name="Zhang H."/>
            <person name="O'Toole P.W."/>
        </authorList>
    </citation>
    <scope>NUCLEOTIDE SEQUENCE [LARGE SCALE GENOMIC DNA]</scope>
    <source>
        <strain evidence="12 13">DSM 16230</strain>
    </source>
</reference>
<evidence type="ECO:0000256" key="4">
    <source>
        <dbReference type="ARBA" id="ARBA00022679"/>
    </source>
</evidence>
<keyword evidence="13" id="KW-1185">Reference proteome</keyword>
<name>A0A0R1UVF4_9LACO</name>
<dbReference type="EC" id="2.7.1.180" evidence="1 10"/>
<sequence>MLTHTYYGLGTVINLSVAAPANETDIEAGYELIRKFEKKLTVNREYSEVVAINNAAGKHAVMVSKSTYELIKLAVHASQLQMGFNVALGPLVKLWGIGFNDAQLPEAADIKKLLHVLSPTKIKLDDATQSVFLLEPQMQLDLGGIAKGYIADAVGILWRLRGVQQGIIDLGGNLLLVGEGPHLGRWHIGIQDPLRKRNIPIGRLTVHAGAVVTAGIYERVLKAHGKEYHHIFNAQTGYPVTNGLSSVTLVSPHSVDGDLWTTLAFCQGATRGRRLIEDQPELEGVFIQQNGEVTLTSGLKESYRAFNY</sequence>
<evidence type="ECO:0000256" key="11">
    <source>
        <dbReference type="PIRSR" id="PIRSR006268-2"/>
    </source>
</evidence>
<dbReference type="OrthoDB" id="9778595at2"/>
<dbReference type="GeneID" id="98308968"/>
<dbReference type="Proteomes" id="UP000051166">
    <property type="component" value="Unassembled WGS sequence"/>
</dbReference>
<keyword evidence="4 10" id="KW-0808">Transferase</keyword>
<dbReference type="STRING" id="1423801.FD50_GL001721"/>
<evidence type="ECO:0000256" key="5">
    <source>
        <dbReference type="ARBA" id="ARBA00022723"/>
    </source>
</evidence>
<dbReference type="InterPro" id="IPR003374">
    <property type="entry name" value="ApbE-like_sf"/>
</dbReference>
<keyword evidence="5 10" id="KW-0479">Metal-binding</keyword>
<keyword evidence="6 10" id="KW-0274">FAD</keyword>
<dbReference type="RefSeq" id="WP_056961517.1">
    <property type="nucleotide sequence ID" value="NZ_AZFQ01000053.1"/>
</dbReference>
<dbReference type="PANTHER" id="PTHR30040:SF2">
    <property type="entry name" value="FAD:PROTEIN FMN TRANSFERASE"/>
    <property type="match status" value="1"/>
</dbReference>
<dbReference type="GO" id="GO:0046872">
    <property type="term" value="F:metal ion binding"/>
    <property type="evidence" value="ECO:0007669"/>
    <property type="project" value="UniProtKB-UniRule"/>
</dbReference>
<dbReference type="PATRIC" id="fig|1423801.4.peg.1759"/>
<organism evidence="12 13">
    <name type="scientific">Liquorilactobacillus satsumensis DSM 16230 = JCM 12392</name>
    <dbReference type="NCBI Taxonomy" id="1423801"/>
    <lineage>
        <taxon>Bacteria</taxon>
        <taxon>Bacillati</taxon>
        <taxon>Bacillota</taxon>
        <taxon>Bacilli</taxon>
        <taxon>Lactobacillales</taxon>
        <taxon>Lactobacillaceae</taxon>
        <taxon>Liquorilactobacillus</taxon>
    </lineage>
</organism>
<evidence type="ECO:0000313" key="13">
    <source>
        <dbReference type="Proteomes" id="UP000051166"/>
    </source>
</evidence>
<evidence type="ECO:0000256" key="6">
    <source>
        <dbReference type="ARBA" id="ARBA00022827"/>
    </source>
</evidence>
<dbReference type="Gene3D" id="3.10.520.10">
    <property type="entry name" value="ApbE-like domains"/>
    <property type="match status" value="1"/>
</dbReference>
<gene>
    <name evidence="12" type="ORF">FD50_GL001721</name>
</gene>
<dbReference type="AlphaFoldDB" id="A0A0R1UVF4"/>
<dbReference type="SUPFAM" id="SSF143631">
    <property type="entry name" value="ApbE-like"/>
    <property type="match status" value="1"/>
</dbReference>
<keyword evidence="7 10" id="KW-0460">Magnesium</keyword>
<evidence type="ECO:0000256" key="9">
    <source>
        <dbReference type="ARBA" id="ARBA00048540"/>
    </source>
</evidence>
<comment type="catalytic activity">
    <reaction evidence="9 10">
        <text>L-threonyl-[protein] + FAD = FMN-L-threonyl-[protein] + AMP + H(+)</text>
        <dbReference type="Rhea" id="RHEA:36847"/>
        <dbReference type="Rhea" id="RHEA-COMP:11060"/>
        <dbReference type="Rhea" id="RHEA-COMP:11061"/>
        <dbReference type="ChEBI" id="CHEBI:15378"/>
        <dbReference type="ChEBI" id="CHEBI:30013"/>
        <dbReference type="ChEBI" id="CHEBI:57692"/>
        <dbReference type="ChEBI" id="CHEBI:74257"/>
        <dbReference type="ChEBI" id="CHEBI:456215"/>
        <dbReference type="EC" id="2.7.1.180"/>
    </reaction>
</comment>
<protein>
    <recommendedName>
        <fullName evidence="2 10">FAD:protein FMN transferase</fullName>
        <ecNumber evidence="1 10">2.7.1.180</ecNumber>
    </recommendedName>
    <alternativeName>
        <fullName evidence="8 10">Flavin transferase</fullName>
    </alternativeName>
</protein>
<dbReference type="PIRSF" id="PIRSF006268">
    <property type="entry name" value="ApbE"/>
    <property type="match status" value="1"/>
</dbReference>
<evidence type="ECO:0000256" key="1">
    <source>
        <dbReference type="ARBA" id="ARBA00011955"/>
    </source>
</evidence>
<evidence type="ECO:0000256" key="10">
    <source>
        <dbReference type="PIRNR" id="PIRNR006268"/>
    </source>
</evidence>
<evidence type="ECO:0000313" key="12">
    <source>
        <dbReference type="EMBL" id="KRL97167.1"/>
    </source>
</evidence>
<feature type="binding site" evidence="11">
    <location>
        <position position="262"/>
    </location>
    <ligand>
        <name>Mg(2+)</name>
        <dbReference type="ChEBI" id="CHEBI:18420"/>
    </ligand>
</feature>
<dbReference type="PANTHER" id="PTHR30040">
    <property type="entry name" value="THIAMINE BIOSYNTHESIS LIPOPROTEIN APBE"/>
    <property type="match status" value="1"/>
</dbReference>
<proteinExistence type="inferred from homology"/>
<dbReference type="GO" id="GO:0016740">
    <property type="term" value="F:transferase activity"/>
    <property type="evidence" value="ECO:0007669"/>
    <property type="project" value="UniProtKB-UniRule"/>
</dbReference>